<keyword evidence="3" id="KW-1185">Reference proteome</keyword>
<comment type="caution">
    <text evidence="2">The sequence shown here is derived from an EMBL/GenBank/DDBJ whole genome shotgun (WGS) entry which is preliminary data.</text>
</comment>
<feature type="domain" description="Protein kinase" evidence="1">
    <location>
        <begin position="1"/>
        <end position="142"/>
    </location>
</feature>
<dbReference type="PROSITE" id="PS50011">
    <property type="entry name" value="PROTEIN_KINASE_DOM"/>
    <property type="match status" value="1"/>
</dbReference>
<reference evidence="2 3" key="1">
    <citation type="submission" date="2020-05" db="EMBL/GenBank/DDBJ databases">
        <title>Genome Sequencing of Type Strains.</title>
        <authorList>
            <person name="Lemaire J.F."/>
            <person name="Inderbitzin P."/>
            <person name="Gregorio O.A."/>
            <person name="Collins S.B."/>
            <person name="Wespe N."/>
            <person name="Knight-Connoni V."/>
        </authorList>
    </citation>
    <scope>NUCLEOTIDE SEQUENCE [LARGE SCALE GENOMIC DNA]</scope>
    <source>
        <strain evidence="2 3">DSM 19942</strain>
    </source>
</reference>
<dbReference type="InterPro" id="IPR000719">
    <property type="entry name" value="Prot_kinase_dom"/>
</dbReference>
<dbReference type="RefSeq" id="WP_175382542.1">
    <property type="nucleotide sequence ID" value="NZ_CBCRYD010000026.1"/>
</dbReference>
<name>A0ABX2MQB5_9BACL</name>
<gene>
    <name evidence="2" type="ORF">HP548_19155</name>
</gene>
<dbReference type="EMBL" id="JABMCC010000114">
    <property type="protein sequence ID" value="NUU56196.1"/>
    <property type="molecule type" value="Genomic_DNA"/>
</dbReference>
<dbReference type="Proteomes" id="UP000577724">
    <property type="component" value="Unassembled WGS sequence"/>
</dbReference>
<dbReference type="Gene3D" id="1.10.510.10">
    <property type="entry name" value="Transferase(Phosphotransferase) domain 1"/>
    <property type="match status" value="1"/>
</dbReference>
<protein>
    <recommendedName>
        <fullName evidence="1">Protein kinase domain-containing protein</fullName>
    </recommendedName>
</protein>
<dbReference type="GeneID" id="97132855"/>
<sequence length="142" mass="16166">MTEMVHREHQQNTVIGHLSPDHIIVQWEGKAAQISWHTESHAAYHSPEQFGRFDLVPSGRSDLYALGIIFYELLTGQLPFQADNEEDWSTVHIRRVPPPVSDIRLGLDETIQAILLKLLAKSEVDRYQSTYGVLEVVPEHDG</sequence>
<organism evidence="2 3">
    <name type="scientific">Paenibacillus taichungensis</name>
    <dbReference type="NCBI Taxonomy" id="484184"/>
    <lineage>
        <taxon>Bacteria</taxon>
        <taxon>Bacillati</taxon>
        <taxon>Bacillota</taxon>
        <taxon>Bacilli</taxon>
        <taxon>Bacillales</taxon>
        <taxon>Paenibacillaceae</taxon>
        <taxon>Paenibacillus</taxon>
    </lineage>
</organism>
<dbReference type="SUPFAM" id="SSF56112">
    <property type="entry name" value="Protein kinase-like (PK-like)"/>
    <property type="match status" value="1"/>
</dbReference>
<dbReference type="InterPro" id="IPR011009">
    <property type="entry name" value="Kinase-like_dom_sf"/>
</dbReference>
<evidence type="ECO:0000259" key="1">
    <source>
        <dbReference type="PROSITE" id="PS50011"/>
    </source>
</evidence>
<evidence type="ECO:0000313" key="2">
    <source>
        <dbReference type="EMBL" id="NUU56196.1"/>
    </source>
</evidence>
<evidence type="ECO:0000313" key="3">
    <source>
        <dbReference type="Proteomes" id="UP000577724"/>
    </source>
</evidence>
<accession>A0ABX2MQB5</accession>
<proteinExistence type="predicted"/>